<organism evidence="1 2">
    <name type="scientific">Okeania hirsuta</name>
    <dbReference type="NCBI Taxonomy" id="1458930"/>
    <lineage>
        <taxon>Bacteria</taxon>
        <taxon>Bacillati</taxon>
        <taxon>Cyanobacteriota</taxon>
        <taxon>Cyanophyceae</taxon>
        <taxon>Oscillatoriophycideae</taxon>
        <taxon>Oscillatoriales</taxon>
        <taxon>Microcoleaceae</taxon>
        <taxon>Okeania</taxon>
    </lineage>
</organism>
<evidence type="ECO:0000313" key="1">
    <source>
        <dbReference type="EMBL" id="RQH47201.1"/>
    </source>
</evidence>
<dbReference type="InterPro" id="IPR036502">
    <property type="entry name" value="NiSOD_sf"/>
</dbReference>
<dbReference type="GO" id="GO:0016151">
    <property type="term" value="F:nickel cation binding"/>
    <property type="evidence" value="ECO:0007669"/>
    <property type="project" value="InterPro"/>
</dbReference>
<dbReference type="Pfam" id="PF09055">
    <property type="entry name" value="Sod_Ni"/>
    <property type="match status" value="1"/>
</dbReference>
<evidence type="ECO:0000313" key="2">
    <source>
        <dbReference type="Proteomes" id="UP000269154"/>
    </source>
</evidence>
<proteinExistence type="predicted"/>
<dbReference type="RefSeq" id="WP_124146064.1">
    <property type="nucleotide sequence ID" value="NZ_CAWOKI010000136.1"/>
</dbReference>
<keyword evidence="2" id="KW-1185">Reference proteome</keyword>
<dbReference type="EMBL" id="RCBY01000037">
    <property type="protein sequence ID" value="RQH47201.1"/>
    <property type="molecule type" value="Genomic_DNA"/>
</dbReference>
<keyword evidence="1" id="KW-0560">Oxidoreductase</keyword>
<dbReference type="GO" id="GO:0004784">
    <property type="term" value="F:superoxide dismutase activity"/>
    <property type="evidence" value="ECO:0007669"/>
    <property type="project" value="UniProtKB-EC"/>
</dbReference>
<dbReference type="SUPFAM" id="SSF109770">
    <property type="entry name" value="Nickel-containing superoxide dismutase, NiSOD"/>
    <property type="match status" value="1"/>
</dbReference>
<dbReference type="OrthoDB" id="9790847at2"/>
<dbReference type="Proteomes" id="UP000269154">
    <property type="component" value="Unassembled WGS sequence"/>
</dbReference>
<dbReference type="InterPro" id="IPR014123">
    <property type="entry name" value="Superoxide_dismutase_Ni-type"/>
</dbReference>
<dbReference type="AlphaFoldDB" id="A0A3N6QK32"/>
<gene>
    <name evidence="1" type="primary">sodN</name>
    <name evidence="1" type="ORF">D5R40_09145</name>
</gene>
<name>A0A3N6QK32_9CYAN</name>
<dbReference type="Gene3D" id="1.20.120.400">
    <property type="entry name" value="Nickel-containing superoxide dismutase"/>
    <property type="match status" value="1"/>
</dbReference>
<dbReference type="NCBIfam" id="TIGR02753">
    <property type="entry name" value="sodN"/>
    <property type="match status" value="1"/>
</dbReference>
<comment type="caution">
    <text evidence="1">The sequence shown here is derived from an EMBL/GenBank/DDBJ whole genome shotgun (WGS) entry which is preliminary data.</text>
</comment>
<reference evidence="1 2" key="1">
    <citation type="journal article" date="2018" name="ACS Chem. Biol.">
        <title>Ketoreductase domain dysfunction expands chemodiversity: malyngamide biosynthesis in the cyanobacterium Okeania hirsuta.</title>
        <authorList>
            <person name="Moss N.A."/>
            <person name="Leao T."/>
            <person name="Rankin M."/>
            <person name="McCullough T.M."/>
            <person name="Qu P."/>
            <person name="Korobeynikov A."/>
            <person name="Smith J.L."/>
            <person name="Gerwick L."/>
            <person name="Gerwick W.H."/>
        </authorList>
    </citation>
    <scope>NUCLEOTIDE SEQUENCE [LARGE SCALE GENOMIC DNA]</scope>
    <source>
        <strain evidence="1 2">PAB10Feb10-1</strain>
    </source>
</reference>
<dbReference type="EC" id="1.15.1.1" evidence="1"/>
<protein>
    <submittedName>
        <fullName evidence="1">Superoxide dismutase, Ni</fullName>
        <ecNumber evidence="1">1.15.1.1</ecNumber>
    </submittedName>
</protein>
<accession>A0A3N6QK32</accession>
<sequence length="152" mass="17293">MLNRIASQIRKSFPAPEVSAHCDGPCGVYDPASARIYAEAVVSMTKKILDLDPKAGDHKTANTLSRYIAIKEEQAQKTKEDLLILWTDYFKPVHLEKYPDLHDTFWKAAKLCSACKVEVNLDHANELLAAVEKIHNMFWATKEREVTWYKAS</sequence>